<sequence>MKSFIVTVLALLLLAVGGNAFRSRLQPRVVNGRNANPGQFPYAVSLRYNNIHICGGSIISANYILTAAHCLTTEIDGEIFDTAPHWLSIRAGSLHVGTGGVVVPISEYTKFPGYFGNFGDIAVLRLGQSLNFTDQIRPINLTEAEPPNFVSIVAAGWGRLFEDGPRPEILQYTSMLSLSHNVCSILNPLMDESFVCLLPSRRNINGVCNGDSGGPAVYNDRLVGVANYISESCGAPHPDVFANVAHYANWIRENSDLENDDVANSNTQNVSSENSSAENGNLEV</sequence>
<organism evidence="12 13">
    <name type="scientific">Glossina austeni</name>
    <name type="common">Savannah tsetse fly</name>
    <dbReference type="NCBI Taxonomy" id="7395"/>
    <lineage>
        <taxon>Eukaryota</taxon>
        <taxon>Metazoa</taxon>
        <taxon>Ecdysozoa</taxon>
        <taxon>Arthropoda</taxon>
        <taxon>Hexapoda</taxon>
        <taxon>Insecta</taxon>
        <taxon>Pterygota</taxon>
        <taxon>Neoptera</taxon>
        <taxon>Endopterygota</taxon>
        <taxon>Diptera</taxon>
        <taxon>Brachycera</taxon>
        <taxon>Muscomorpha</taxon>
        <taxon>Hippoboscoidea</taxon>
        <taxon>Glossinidae</taxon>
        <taxon>Glossina</taxon>
    </lineage>
</organism>
<protein>
    <recommendedName>
        <fullName evidence="7">Lectizyme</fullName>
    </recommendedName>
    <alternativeName>
        <fullName evidence="8">Proteolytic lectin</fullName>
    </alternativeName>
</protein>
<feature type="chain" id="PRO_5008399775" description="Lectizyme" evidence="10">
    <location>
        <begin position="21"/>
        <end position="284"/>
    </location>
</feature>
<evidence type="ECO:0000256" key="1">
    <source>
        <dbReference type="ARBA" id="ARBA00007664"/>
    </source>
</evidence>
<evidence type="ECO:0000256" key="2">
    <source>
        <dbReference type="ARBA" id="ARBA00022670"/>
    </source>
</evidence>
<reference evidence="12" key="1">
    <citation type="submission" date="2020-05" db="UniProtKB">
        <authorList>
            <consortium name="EnsemblMetazoa"/>
        </authorList>
    </citation>
    <scope>IDENTIFICATION</scope>
    <source>
        <strain evidence="12">TTRI</strain>
    </source>
</reference>
<feature type="domain" description="Peptidase S1" evidence="11">
    <location>
        <begin position="29"/>
        <end position="256"/>
    </location>
</feature>
<comment type="similarity">
    <text evidence="1">Belongs to the peptidase S1 family.</text>
</comment>
<evidence type="ECO:0000256" key="7">
    <source>
        <dbReference type="ARBA" id="ARBA00067663"/>
    </source>
</evidence>
<evidence type="ECO:0000313" key="12">
    <source>
        <dbReference type="EnsemblMetazoa" id="GAUT051962-PA"/>
    </source>
</evidence>
<proteinExistence type="inferred from homology"/>
<evidence type="ECO:0000256" key="4">
    <source>
        <dbReference type="ARBA" id="ARBA00022825"/>
    </source>
</evidence>
<dbReference type="CDD" id="cd00190">
    <property type="entry name" value="Tryp_SPc"/>
    <property type="match status" value="1"/>
</dbReference>
<dbReference type="FunFam" id="2.40.10.10:FF:000068">
    <property type="entry name" value="transmembrane protease serine 2"/>
    <property type="match status" value="1"/>
</dbReference>
<dbReference type="InterPro" id="IPR001314">
    <property type="entry name" value="Peptidase_S1A"/>
</dbReference>
<dbReference type="Pfam" id="PF00089">
    <property type="entry name" value="Trypsin"/>
    <property type="match status" value="1"/>
</dbReference>
<evidence type="ECO:0000256" key="10">
    <source>
        <dbReference type="SAM" id="SignalP"/>
    </source>
</evidence>
<comment type="function">
    <text evidence="6">Protein with lectin and protease activity involved in the establishment of trypanosome infections in tsetse flies. Binds D-glucosamine and agglutinates bloodstream-form trypanosomes and rabbit red blood cells. Capable of inducing transformation of bloodstream-form trypanosomes into procyclic (midgut) forms in vitro.</text>
</comment>
<dbReference type="STRING" id="7395.A0A1A9VYR4"/>
<dbReference type="PRINTS" id="PR00722">
    <property type="entry name" value="CHYMOTRYPSIN"/>
</dbReference>
<evidence type="ECO:0000259" key="11">
    <source>
        <dbReference type="PROSITE" id="PS50240"/>
    </source>
</evidence>
<dbReference type="PROSITE" id="PS00134">
    <property type="entry name" value="TRYPSIN_HIS"/>
    <property type="match status" value="1"/>
</dbReference>
<dbReference type="PROSITE" id="PS50240">
    <property type="entry name" value="TRYPSIN_DOM"/>
    <property type="match status" value="1"/>
</dbReference>
<dbReference type="InterPro" id="IPR043504">
    <property type="entry name" value="Peptidase_S1_PA_chymotrypsin"/>
</dbReference>
<dbReference type="InterPro" id="IPR050430">
    <property type="entry name" value="Peptidase_S1"/>
</dbReference>
<dbReference type="InterPro" id="IPR001254">
    <property type="entry name" value="Trypsin_dom"/>
</dbReference>
<dbReference type="AlphaFoldDB" id="A0A1A9VYR4"/>
<evidence type="ECO:0000313" key="13">
    <source>
        <dbReference type="Proteomes" id="UP000078200"/>
    </source>
</evidence>
<evidence type="ECO:0000256" key="8">
    <source>
        <dbReference type="ARBA" id="ARBA00077177"/>
    </source>
</evidence>
<dbReference type="SUPFAM" id="SSF50494">
    <property type="entry name" value="Trypsin-like serine proteases"/>
    <property type="match status" value="1"/>
</dbReference>
<keyword evidence="3" id="KW-0378">Hydrolase</keyword>
<feature type="compositionally biased region" description="Polar residues" evidence="9">
    <location>
        <begin position="262"/>
        <end position="284"/>
    </location>
</feature>
<evidence type="ECO:0000256" key="9">
    <source>
        <dbReference type="SAM" id="MobiDB-lite"/>
    </source>
</evidence>
<dbReference type="GO" id="GO:0006508">
    <property type="term" value="P:proteolysis"/>
    <property type="evidence" value="ECO:0007669"/>
    <property type="project" value="UniProtKB-KW"/>
</dbReference>
<evidence type="ECO:0000256" key="5">
    <source>
        <dbReference type="ARBA" id="ARBA00023157"/>
    </source>
</evidence>
<keyword evidence="2" id="KW-0645">Protease</keyword>
<dbReference type="EnsemblMetazoa" id="GAUT051962-RA">
    <property type="protein sequence ID" value="GAUT051962-PA"/>
    <property type="gene ID" value="GAUT051962"/>
</dbReference>
<feature type="signal peptide" evidence="10">
    <location>
        <begin position="1"/>
        <end position="20"/>
    </location>
</feature>
<evidence type="ECO:0000256" key="6">
    <source>
        <dbReference type="ARBA" id="ARBA00057221"/>
    </source>
</evidence>
<feature type="region of interest" description="Disordered" evidence="9">
    <location>
        <begin position="259"/>
        <end position="284"/>
    </location>
</feature>
<dbReference type="InterPro" id="IPR009003">
    <property type="entry name" value="Peptidase_S1_PA"/>
</dbReference>
<dbReference type="PANTHER" id="PTHR24276:SF91">
    <property type="entry name" value="AT26814P-RELATED"/>
    <property type="match status" value="1"/>
</dbReference>
<evidence type="ECO:0000256" key="3">
    <source>
        <dbReference type="ARBA" id="ARBA00022801"/>
    </source>
</evidence>
<dbReference type="GO" id="GO:0004252">
    <property type="term" value="F:serine-type endopeptidase activity"/>
    <property type="evidence" value="ECO:0007669"/>
    <property type="project" value="InterPro"/>
</dbReference>
<keyword evidence="4" id="KW-0720">Serine protease</keyword>
<dbReference type="SMART" id="SM00020">
    <property type="entry name" value="Tryp_SPc"/>
    <property type="match status" value="1"/>
</dbReference>
<keyword evidence="13" id="KW-1185">Reference proteome</keyword>
<dbReference type="VEuPathDB" id="VectorBase:GAUT051962"/>
<accession>A0A1A9VYR4</accession>
<keyword evidence="5" id="KW-1015">Disulfide bond</keyword>
<name>A0A1A9VYR4_GLOAU</name>
<dbReference type="Proteomes" id="UP000078200">
    <property type="component" value="Unassembled WGS sequence"/>
</dbReference>
<keyword evidence="10" id="KW-0732">Signal</keyword>
<dbReference type="InterPro" id="IPR018114">
    <property type="entry name" value="TRYPSIN_HIS"/>
</dbReference>
<dbReference type="Gene3D" id="2.40.10.10">
    <property type="entry name" value="Trypsin-like serine proteases"/>
    <property type="match status" value="1"/>
</dbReference>
<dbReference type="PANTHER" id="PTHR24276">
    <property type="entry name" value="POLYSERASE-RELATED"/>
    <property type="match status" value="1"/>
</dbReference>